<dbReference type="InterPro" id="IPR001752">
    <property type="entry name" value="Kinesin_motor_dom"/>
</dbReference>
<proteinExistence type="inferred from homology"/>
<dbReference type="STRING" id="62062.ENSHHUP00000089137"/>
<feature type="compositionally biased region" description="Basic and acidic residues" evidence="9">
    <location>
        <begin position="844"/>
        <end position="860"/>
    </location>
</feature>
<evidence type="ECO:0000313" key="12">
    <source>
        <dbReference type="Proteomes" id="UP000314982"/>
    </source>
</evidence>
<reference evidence="11" key="2">
    <citation type="submission" date="2025-08" db="UniProtKB">
        <authorList>
            <consortium name="Ensembl"/>
        </authorList>
    </citation>
    <scope>IDENTIFICATION</scope>
</reference>
<name>A0A4W5RKE0_9TELE</name>
<dbReference type="InterPro" id="IPR027417">
    <property type="entry name" value="P-loop_NTPase"/>
</dbReference>
<dbReference type="GO" id="GO:0007018">
    <property type="term" value="P:microtubule-based movement"/>
    <property type="evidence" value="ECO:0007669"/>
    <property type="project" value="InterPro"/>
</dbReference>
<evidence type="ECO:0000256" key="8">
    <source>
        <dbReference type="SAM" id="Coils"/>
    </source>
</evidence>
<evidence type="ECO:0000256" key="7">
    <source>
        <dbReference type="PROSITE-ProRule" id="PRU00283"/>
    </source>
</evidence>
<evidence type="ECO:0000256" key="9">
    <source>
        <dbReference type="SAM" id="MobiDB-lite"/>
    </source>
</evidence>
<feature type="domain" description="Kinesin motor" evidence="10">
    <location>
        <begin position="1"/>
        <end position="217"/>
    </location>
</feature>
<keyword evidence="4 8" id="KW-0175">Coiled coil</keyword>
<feature type="coiled-coil region" evidence="8">
    <location>
        <begin position="760"/>
        <end position="805"/>
    </location>
</feature>
<evidence type="ECO:0000313" key="11">
    <source>
        <dbReference type="Ensembl" id="ENSHHUP00000089137.1"/>
    </source>
</evidence>
<keyword evidence="3" id="KW-0067">ATP-binding</keyword>
<dbReference type="PRINTS" id="PR00380">
    <property type="entry name" value="KINESINHEAVY"/>
</dbReference>
<dbReference type="Proteomes" id="UP000314982">
    <property type="component" value="Unassembled WGS sequence"/>
</dbReference>
<comment type="similarity">
    <text evidence="6">Belongs to the TRAFAC class myosin-kinesin ATPase superfamily. Kinesin family. KIN-12 subfamily.</text>
</comment>
<evidence type="ECO:0000256" key="5">
    <source>
        <dbReference type="ARBA" id="ARBA00023175"/>
    </source>
</evidence>
<evidence type="ECO:0000256" key="4">
    <source>
        <dbReference type="ARBA" id="ARBA00023054"/>
    </source>
</evidence>
<dbReference type="GO" id="GO:0005524">
    <property type="term" value="F:ATP binding"/>
    <property type="evidence" value="ECO:0007669"/>
    <property type="project" value="UniProtKB-KW"/>
</dbReference>
<dbReference type="PROSITE" id="PS50067">
    <property type="entry name" value="KINESIN_MOTOR_2"/>
    <property type="match status" value="1"/>
</dbReference>
<sequence length="1018" mass="116724">YGTSLTTDGYQGLCHLSEHHLPAHQAGARTFTYDHVSDMDYSVFSSVAKNIVCLISTTSLMTNGGVIPLCFEYLLFLISKEVERSGNAKSFLCNCSFIEIYNKQVYDLLDSASANLFLRENIKNRVFVEGAVEKFVTSAAEANKVLSMGWCNWRVACISMNRESSRSYAGFTMTLQSKETAKEVVNIRTSQLNLVDLAGLERQRDTQSEASRINHSLVIMALVDDSNGKRLSWRAKLIKNKVSMQIWAEVKKLKEQLALALSTQTQWGDVVPGGLQIPMGKTLFLEDVRLWKKLIHIHPPLFKFRRGAHFSAWALFDQVNEDIRILCEQVQYYHPKMTFYAAENYSLREENQQLRSLASVRRAEEAAGQTAAELEEDFQRVLETERSDGEKRYLDKSNKHLENILEATKAHKKQEVSQLNNIHVETIKIFTTPTEPYNLRTRLMPLSSPNYLNENGRGDEDVNDIQTEQPPPEMIAITCEALTEELQPVQVQTQLNQQELRSRKLLQQFSKLEGQVTGMLESSRKDMDLSFFLGLYGYSMVIETNPFSLVILKSEVHDLHLLLQSSDRELAFADSSHPITFSLLLFFRREWEQPLEQQRSLQDAFDQIQAEAKFEADQSRQQLEDNQQDIIAQQAQITVSQLLFKPTKELVQNMEQNVVLRKQVSDWTTQNQKQTCHSFITSNVASLEPNLTTANGTISCLEKKIEQEKVISCFVLFVLELINQTRDLCSKLGQKDQGLAMLSADVKDLADMYNAPCAEREEIKEHNSRMQAELQDLREAAERKVEVLQEELVYATEEVERLTKVLDEQAGLLQASQDQTAQKEATTLQGKVLGHFFSMHIQRATENKSRSQEKELESRRSSMMTMEVPLTELNYERAAKNEEIQKLKGQLNEKEMVRMESQAVLDEFYAKQNQLAQNGNTNGLRIVIQRLTEAQERYANNTLLSNHTDSILTSQESLLAQSQTSVQELRNRCLEVSRKEPDQERLLHVRRENCKLVGHKNYKQRIEYLVKLKEEHQT</sequence>
<dbReference type="PANTHER" id="PTHR37739:SF8">
    <property type="entry name" value="KINESIN-LIKE PROTEIN KIN-12D"/>
    <property type="match status" value="1"/>
</dbReference>
<dbReference type="Gene3D" id="3.40.850.10">
    <property type="entry name" value="Kinesin motor domain"/>
    <property type="match status" value="1"/>
</dbReference>
<evidence type="ECO:0000259" key="10">
    <source>
        <dbReference type="PROSITE" id="PS50067"/>
    </source>
</evidence>
<dbReference type="SMART" id="SM00129">
    <property type="entry name" value="KISc"/>
    <property type="match status" value="1"/>
</dbReference>
<accession>A0A4W5RKE0</accession>
<dbReference type="Pfam" id="PF00225">
    <property type="entry name" value="Kinesin"/>
    <property type="match status" value="1"/>
</dbReference>
<dbReference type="InterPro" id="IPR044986">
    <property type="entry name" value="KIF15/KIN-12"/>
</dbReference>
<dbReference type="GO" id="GO:0008017">
    <property type="term" value="F:microtubule binding"/>
    <property type="evidence" value="ECO:0007669"/>
    <property type="project" value="InterPro"/>
</dbReference>
<keyword evidence="5" id="KW-0505">Motor protein</keyword>
<evidence type="ECO:0000256" key="3">
    <source>
        <dbReference type="ARBA" id="ARBA00022840"/>
    </source>
</evidence>
<organism evidence="11 12">
    <name type="scientific">Hucho hucho</name>
    <name type="common">huchen</name>
    <dbReference type="NCBI Taxonomy" id="62062"/>
    <lineage>
        <taxon>Eukaryota</taxon>
        <taxon>Metazoa</taxon>
        <taxon>Chordata</taxon>
        <taxon>Craniata</taxon>
        <taxon>Vertebrata</taxon>
        <taxon>Euteleostomi</taxon>
        <taxon>Actinopterygii</taxon>
        <taxon>Neopterygii</taxon>
        <taxon>Teleostei</taxon>
        <taxon>Protacanthopterygii</taxon>
        <taxon>Salmoniformes</taxon>
        <taxon>Salmonidae</taxon>
        <taxon>Salmoninae</taxon>
        <taxon>Hucho</taxon>
    </lineage>
</organism>
<reference evidence="12" key="1">
    <citation type="submission" date="2018-06" db="EMBL/GenBank/DDBJ databases">
        <title>Genome assembly of Danube salmon.</title>
        <authorList>
            <person name="Macqueen D.J."/>
            <person name="Gundappa M.K."/>
        </authorList>
    </citation>
    <scope>NUCLEOTIDE SEQUENCE [LARGE SCALE GENOMIC DNA]</scope>
</reference>
<dbReference type="InterPro" id="IPR036961">
    <property type="entry name" value="Kinesin_motor_dom_sf"/>
</dbReference>
<dbReference type="SUPFAM" id="SSF52540">
    <property type="entry name" value="P-loop containing nucleoside triphosphate hydrolases"/>
    <property type="match status" value="1"/>
</dbReference>
<keyword evidence="1" id="KW-0493">Microtubule</keyword>
<dbReference type="GO" id="GO:0003777">
    <property type="term" value="F:microtubule motor activity"/>
    <property type="evidence" value="ECO:0007669"/>
    <property type="project" value="InterPro"/>
</dbReference>
<evidence type="ECO:0000256" key="6">
    <source>
        <dbReference type="ARBA" id="ARBA00034488"/>
    </source>
</evidence>
<dbReference type="PANTHER" id="PTHR37739">
    <property type="entry name" value="KINESIN-LIKE PROTEIN KIN-12D"/>
    <property type="match status" value="1"/>
</dbReference>
<feature type="coiled-coil region" evidence="8">
    <location>
        <begin position="870"/>
        <end position="897"/>
    </location>
</feature>
<comment type="caution">
    <text evidence="7">Lacks conserved residue(s) required for the propagation of feature annotation.</text>
</comment>
<dbReference type="GeneTree" id="ENSGT00940000156463"/>
<feature type="region of interest" description="Disordered" evidence="9">
    <location>
        <begin position="844"/>
        <end position="863"/>
    </location>
</feature>
<evidence type="ECO:0000256" key="2">
    <source>
        <dbReference type="ARBA" id="ARBA00022741"/>
    </source>
</evidence>
<dbReference type="AlphaFoldDB" id="A0A4W5RKE0"/>
<reference evidence="11" key="3">
    <citation type="submission" date="2025-09" db="UniProtKB">
        <authorList>
            <consortium name="Ensembl"/>
        </authorList>
    </citation>
    <scope>IDENTIFICATION</scope>
</reference>
<dbReference type="GO" id="GO:0005874">
    <property type="term" value="C:microtubule"/>
    <property type="evidence" value="ECO:0007669"/>
    <property type="project" value="UniProtKB-KW"/>
</dbReference>
<keyword evidence="12" id="KW-1185">Reference proteome</keyword>
<keyword evidence="2" id="KW-0547">Nucleotide-binding</keyword>
<protein>
    <submittedName>
        <fullName evidence="11">Kinesin family member 15</fullName>
    </submittedName>
</protein>
<dbReference type="Ensembl" id="ENSHHUT00000091901.1">
    <property type="protein sequence ID" value="ENSHHUP00000089137.1"/>
    <property type="gene ID" value="ENSHHUG00000051456.1"/>
</dbReference>
<evidence type="ECO:0000256" key="1">
    <source>
        <dbReference type="ARBA" id="ARBA00022701"/>
    </source>
</evidence>